<evidence type="ECO:0000256" key="2">
    <source>
        <dbReference type="SAM" id="SignalP"/>
    </source>
</evidence>
<name>A0A4Q9MKL3_9APHY</name>
<dbReference type="EMBL" id="ML143440">
    <property type="protein sequence ID" value="TBU26792.1"/>
    <property type="molecule type" value="Genomic_DNA"/>
</dbReference>
<evidence type="ECO:0000256" key="1">
    <source>
        <dbReference type="SAM" id="Phobius"/>
    </source>
</evidence>
<reference evidence="3" key="1">
    <citation type="submission" date="2019-01" db="EMBL/GenBank/DDBJ databases">
        <title>Draft genome sequences of three monokaryotic isolates of the white-rot basidiomycete fungus Dichomitus squalens.</title>
        <authorList>
            <consortium name="DOE Joint Genome Institute"/>
            <person name="Lopez S.C."/>
            <person name="Andreopoulos B."/>
            <person name="Pangilinan J."/>
            <person name="Lipzen A."/>
            <person name="Riley R."/>
            <person name="Ahrendt S."/>
            <person name="Ng V."/>
            <person name="Barry K."/>
            <person name="Daum C."/>
            <person name="Grigoriev I.V."/>
            <person name="Hilden K.S."/>
            <person name="Makela M.R."/>
            <person name="de Vries R.P."/>
        </authorList>
    </citation>
    <scope>NUCLEOTIDE SEQUENCE [LARGE SCALE GENOMIC DNA]</scope>
    <source>
        <strain evidence="3">OM18370.1</strain>
    </source>
</reference>
<protein>
    <submittedName>
        <fullName evidence="3">Uncharacterized protein</fullName>
    </submittedName>
</protein>
<keyword evidence="1" id="KW-1133">Transmembrane helix</keyword>
<keyword evidence="1" id="KW-0812">Transmembrane</keyword>
<organism evidence="3">
    <name type="scientific">Dichomitus squalens</name>
    <dbReference type="NCBI Taxonomy" id="114155"/>
    <lineage>
        <taxon>Eukaryota</taxon>
        <taxon>Fungi</taxon>
        <taxon>Dikarya</taxon>
        <taxon>Basidiomycota</taxon>
        <taxon>Agaricomycotina</taxon>
        <taxon>Agaricomycetes</taxon>
        <taxon>Polyporales</taxon>
        <taxon>Polyporaceae</taxon>
        <taxon>Dichomitus</taxon>
    </lineage>
</organism>
<proteinExistence type="predicted"/>
<dbReference type="OrthoDB" id="3360032at2759"/>
<evidence type="ECO:0000313" key="3">
    <source>
        <dbReference type="EMBL" id="TBU26792.1"/>
    </source>
</evidence>
<dbReference type="AlphaFoldDB" id="A0A4Q9MKL3"/>
<keyword evidence="1" id="KW-0472">Membrane</keyword>
<feature type="transmembrane region" description="Helical" evidence="1">
    <location>
        <begin position="192"/>
        <end position="211"/>
    </location>
</feature>
<keyword evidence="2" id="KW-0732">Signal</keyword>
<feature type="signal peptide" evidence="2">
    <location>
        <begin position="1"/>
        <end position="24"/>
    </location>
</feature>
<feature type="chain" id="PRO_5020822752" evidence="2">
    <location>
        <begin position="25"/>
        <end position="238"/>
    </location>
</feature>
<sequence length="238" mass="25903">MRLPNEILLSTLAFCLGQSLLVSANTEIVNFCVAPSVDVPLPQSSAWRRLSPDEPEQLFNVFPAPLGTALEDVCEPEAESSFGDCPHELWLSIGTEDPAWASYSKFTLRVSWPASSPAEFYLDTYSPESLGQLVYGRNMPGGALTRRTYARIRVINSGVLTPSHAHRYLILDPVSFVVAVEPLYLGVLPKSVVPTVFAIVAITTLAGWLVVPFVTKHLMAIAGQVKAEISSGSDRKSQ</sequence>
<dbReference type="Proteomes" id="UP000292957">
    <property type="component" value="Unassembled WGS sequence"/>
</dbReference>
<gene>
    <name evidence="3" type="ORF">BD311DRAFT_866514</name>
</gene>
<accession>A0A4Q9MKL3</accession>